<dbReference type="InterPro" id="IPR036390">
    <property type="entry name" value="WH_DNA-bd_sf"/>
</dbReference>
<dbReference type="InterPro" id="IPR050397">
    <property type="entry name" value="Env_Response_Regulators"/>
</dbReference>
<dbReference type="SMART" id="SM00100">
    <property type="entry name" value="cNMP"/>
    <property type="match status" value="1"/>
</dbReference>
<evidence type="ECO:0000256" key="2">
    <source>
        <dbReference type="ARBA" id="ARBA00023125"/>
    </source>
</evidence>
<dbReference type="CDD" id="cd00092">
    <property type="entry name" value="HTH_CRP"/>
    <property type="match status" value="1"/>
</dbReference>
<feature type="domain" description="HTH crp-type" evidence="4">
    <location>
        <begin position="163"/>
        <end position="236"/>
    </location>
</feature>
<dbReference type="InterPro" id="IPR036388">
    <property type="entry name" value="WH-like_DNA-bd_sf"/>
</dbReference>
<gene>
    <name evidence="5" type="ordered locus">Csal_0876</name>
</gene>
<keyword evidence="6" id="KW-1185">Reference proteome</keyword>
<dbReference type="PANTHER" id="PTHR24567">
    <property type="entry name" value="CRP FAMILY TRANSCRIPTIONAL REGULATORY PROTEIN"/>
    <property type="match status" value="1"/>
</dbReference>
<reference evidence="5 6" key="1">
    <citation type="journal article" date="2011" name="Stand. Genomic Sci.">
        <title>Complete genome sequence of the halophilic and highly halotolerant Chromohalobacter salexigens type strain (1H11(T)).</title>
        <authorList>
            <person name="Copeland A."/>
            <person name="O'Connor K."/>
            <person name="Lucas S."/>
            <person name="Lapidus A."/>
            <person name="Berry K.W."/>
            <person name="Detter J.C."/>
            <person name="Del Rio T.G."/>
            <person name="Hammon N."/>
            <person name="Dalin E."/>
            <person name="Tice H."/>
            <person name="Pitluck S."/>
            <person name="Bruce D."/>
            <person name="Goodwin L."/>
            <person name="Han C."/>
            <person name="Tapia R."/>
            <person name="Saunders E."/>
            <person name="Schmutz J."/>
            <person name="Brettin T."/>
            <person name="Larimer F."/>
            <person name="Land M."/>
            <person name="Hauser L."/>
            <person name="Vargas C."/>
            <person name="Nieto J.J."/>
            <person name="Kyrpides N.C."/>
            <person name="Ivanova N."/>
            <person name="Goker M."/>
            <person name="Klenk H.P."/>
            <person name="Csonka L.N."/>
            <person name="Woyke T."/>
        </authorList>
    </citation>
    <scope>NUCLEOTIDE SEQUENCE [LARGE SCALE GENOMIC DNA]</scope>
    <source>
        <strain evidence="6">ATCC BAA-138 / DSM 3043 / CIP 106854 / NCIMB 13768 / 1H11</strain>
    </source>
</reference>
<dbReference type="PRINTS" id="PR00034">
    <property type="entry name" value="HTHCRP"/>
</dbReference>
<dbReference type="Pfam" id="PF13545">
    <property type="entry name" value="HTH_Crp_2"/>
    <property type="match status" value="1"/>
</dbReference>
<keyword evidence="2" id="KW-0238">DNA-binding</keyword>
<dbReference type="CDD" id="cd00038">
    <property type="entry name" value="CAP_ED"/>
    <property type="match status" value="1"/>
</dbReference>
<dbReference type="GO" id="GO:0003700">
    <property type="term" value="F:DNA-binding transcription factor activity"/>
    <property type="evidence" value="ECO:0007669"/>
    <property type="project" value="TreeGrafter"/>
</dbReference>
<dbReference type="PANTHER" id="PTHR24567:SF75">
    <property type="entry name" value="FUMARATE AND NITRATE REDUCTION REGULATORY PROTEIN"/>
    <property type="match status" value="1"/>
</dbReference>
<dbReference type="GO" id="GO:0003677">
    <property type="term" value="F:DNA binding"/>
    <property type="evidence" value="ECO:0007669"/>
    <property type="project" value="UniProtKB-KW"/>
</dbReference>
<evidence type="ECO:0000313" key="5">
    <source>
        <dbReference type="EMBL" id="ABE58233.1"/>
    </source>
</evidence>
<dbReference type="SUPFAM" id="SSF46785">
    <property type="entry name" value="Winged helix' DNA-binding domain"/>
    <property type="match status" value="1"/>
</dbReference>
<dbReference type="PROSITE" id="PS51063">
    <property type="entry name" value="HTH_CRP_2"/>
    <property type="match status" value="1"/>
</dbReference>
<dbReference type="GeneID" id="95333625"/>
<dbReference type="GO" id="GO:0005829">
    <property type="term" value="C:cytosol"/>
    <property type="evidence" value="ECO:0007669"/>
    <property type="project" value="TreeGrafter"/>
</dbReference>
<dbReference type="Gene3D" id="1.10.10.10">
    <property type="entry name" value="Winged helix-like DNA-binding domain superfamily/Winged helix DNA-binding domain"/>
    <property type="match status" value="1"/>
</dbReference>
<protein>
    <submittedName>
        <fullName evidence="5">Transcriptional regulator, Crp/Fnr family</fullName>
    </submittedName>
</protein>
<dbReference type="SUPFAM" id="SSF51206">
    <property type="entry name" value="cAMP-binding domain-like"/>
    <property type="match status" value="1"/>
</dbReference>
<dbReference type="OrthoDB" id="7643467at2"/>
<evidence type="ECO:0000256" key="1">
    <source>
        <dbReference type="ARBA" id="ARBA00023015"/>
    </source>
</evidence>
<proteinExistence type="predicted"/>
<dbReference type="AlphaFoldDB" id="Q1QZ75"/>
<name>Q1QZ75_CHRI1</name>
<dbReference type="Proteomes" id="UP000000239">
    <property type="component" value="Chromosome"/>
</dbReference>
<dbReference type="RefSeq" id="WP_011506179.1">
    <property type="nucleotide sequence ID" value="NC_007963.1"/>
</dbReference>
<dbReference type="SMART" id="SM00419">
    <property type="entry name" value="HTH_CRP"/>
    <property type="match status" value="1"/>
</dbReference>
<sequence length="253" mass="28177">MTVPTADSDIKASPMHAHCQTCRLNSLCLPLALRLDDLEDFDAIIRRRAPLKRGETLLDPRTPFHHVFAVRCGSLKQQVVHAEGEERVTHFYLPGELVGLEGVAGDGHPGTITALETTALCEIPFDRLDVLSAQLPALRRELYRCMSRDIRDDRYLHCRLAGHTAEARLAGFMLDLGYRFQRCGLSATRFRLPMSRIDIGSHLGLAVETISRLISRFQQAELLHVARREVTLLAPERLAGIARGAPIGERADA</sequence>
<dbReference type="eggNOG" id="COG0664">
    <property type="taxonomic scope" value="Bacteria"/>
</dbReference>
<evidence type="ECO:0000256" key="3">
    <source>
        <dbReference type="ARBA" id="ARBA00023163"/>
    </source>
</evidence>
<dbReference type="Pfam" id="PF00027">
    <property type="entry name" value="cNMP_binding"/>
    <property type="match status" value="1"/>
</dbReference>
<keyword evidence="1" id="KW-0805">Transcription regulation</keyword>
<dbReference type="KEGG" id="csa:Csal_0876"/>
<keyword evidence="3" id="KW-0804">Transcription</keyword>
<evidence type="ECO:0000313" key="6">
    <source>
        <dbReference type="Proteomes" id="UP000000239"/>
    </source>
</evidence>
<dbReference type="EMBL" id="CP000285">
    <property type="protein sequence ID" value="ABE58233.1"/>
    <property type="molecule type" value="Genomic_DNA"/>
</dbReference>
<dbReference type="InterPro" id="IPR000595">
    <property type="entry name" value="cNMP-bd_dom"/>
</dbReference>
<dbReference type="STRING" id="290398.Csal_0876"/>
<dbReference type="HOGENOM" id="CLU_075053_0_2_6"/>
<dbReference type="FunFam" id="1.10.10.10:FF:000028">
    <property type="entry name" value="Fumarate/nitrate reduction transcriptional regulator Fnr"/>
    <property type="match status" value="1"/>
</dbReference>
<organism evidence="5 6">
    <name type="scientific">Chromohalobacter israelensis (strain ATCC BAA-138 / DSM 3043 / CIP 106854 / NCIMB 13768 / 1H11)</name>
    <name type="common">Chromohalobacter salexigens</name>
    <dbReference type="NCBI Taxonomy" id="290398"/>
    <lineage>
        <taxon>Bacteria</taxon>
        <taxon>Pseudomonadati</taxon>
        <taxon>Pseudomonadota</taxon>
        <taxon>Gammaproteobacteria</taxon>
        <taxon>Oceanospirillales</taxon>
        <taxon>Halomonadaceae</taxon>
        <taxon>Chromohalobacter</taxon>
    </lineage>
</organism>
<dbReference type="InterPro" id="IPR018490">
    <property type="entry name" value="cNMP-bd_dom_sf"/>
</dbReference>
<dbReference type="InterPro" id="IPR012318">
    <property type="entry name" value="HTH_CRP"/>
</dbReference>
<evidence type="ECO:0000259" key="4">
    <source>
        <dbReference type="PROSITE" id="PS51063"/>
    </source>
</evidence>
<accession>Q1QZ75</accession>
<dbReference type="InterPro" id="IPR014710">
    <property type="entry name" value="RmlC-like_jellyroll"/>
</dbReference>
<dbReference type="Gene3D" id="2.60.120.10">
    <property type="entry name" value="Jelly Rolls"/>
    <property type="match status" value="1"/>
</dbReference>